<evidence type="ECO:0000256" key="8">
    <source>
        <dbReference type="RuleBase" id="RU003426"/>
    </source>
</evidence>
<dbReference type="InterPro" id="IPR012302">
    <property type="entry name" value="Malic_NAD-bd"/>
</dbReference>
<evidence type="ECO:0000256" key="6">
    <source>
        <dbReference type="PIRSR" id="PIRSR000106-2"/>
    </source>
</evidence>
<evidence type="ECO:0000256" key="2">
    <source>
        <dbReference type="ARBA" id="ARBA00008785"/>
    </source>
</evidence>
<dbReference type="InterPro" id="IPR036291">
    <property type="entry name" value="NAD(P)-bd_dom_sf"/>
</dbReference>
<evidence type="ECO:0000256" key="5">
    <source>
        <dbReference type="PIRSR" id="PIRSR000106-1"/>
    </source>
</evidence>
<dbReference type="Gene3D" id="3.40.50.720">
    <property type="entry name" value="NAD(P)-binding Rossmann-like Domain"/>
    <property type="match status" value="1"/>
</dbReference>
<dbReference type="CDD" id="cd05312">
    <property type="entry name" value="NAD_bind_1_malic_enz"/>
    <property type="match status" value="1"/>
</dbReference>
<dbReference type="GO" id="GO:0006108">
    <property type="term" value="P:malate metabolic process"/>
    <property type="evidence" value="ECO:0007669"/>
    <property type="project" value="TreeGrafter"/>
</dbReference>
<dbReference type="FunFam" id="3.40.50.720:FF:000060">
    <property type="entry name" value="Malic enzyme"/>
    <property type="match status" value="1"/>
</dbReference>
<comment type="cofactor">
    <cofactor evidence="1">
        <name>Mn(2+)</name>
        <dbReference type="ChEBI" id="CHEBI:29035"/>
    </cofactor>
</comment>
<dbReference type="PANTHER" id="PTHR23406:SF90">
    <property type="entry name" value="MALIC ENZYME-RELATED"/>
    <property type="match status" value="1"/>
</dbReference>
<comment type="similarity">
    <text evidence="2 8">Belongs to the malic enzymes family.</text>
</comment>
<dbReference type="FunFam" id="3.40.50.10380:FF:000004">
    <property type="entry name" value="Malic enzyme"/>
    <property type="match status" value="1"/>
</dbReference>
<feature type="binding site" evidence="7">
    <location>
        <position position="328"/>
    </location>
    <ligand>
        <name>a divalent metal cation</name>
        <dbReference type="ChEBI" id="CHEBI:60240"/>
    </ligand>
</feature>
<dbReference type="STRING" id="70415.A0A5S6QXI1"/>
<dbReference type="WBParaSite" id="TMUE_3000011970.1">
    <property type="protein sequence ID" value="TMUE_3000011970.1"/>
    <property type="gene ID" value="WBGene00301439"/>
</dbReference>
<evidence type="ECO:0000256" key="1">
    <source>
        <dbReference type="ARBA" id="ARBA00001936"/>
    </source>
</evidence>
<dbReference type="InterPro" id="IPR037062">
    <property type="entry name" value="Malic_N_dom_sf"/>
</dbReference>
<dbReference type="PIRSF" id="PIRSF000106">
    <property type="entry name" value="ME"/>
    <property type="match status" value="1"/>
</dbReference>
<accession>A0A5S6QXI1</accession>
<dbReference type="AlphaFoldDB" id="A0A5S6QXI1"/>
<evidence type="ECO:0000256" key="4">
    <source>
        <dbReference type="ARBA" id="ARBA00023002"/>
    </source>
</evidence>
<evidence type="ECO:0000259" key="9">
    <source>
        <dbReference type="SMART" id="SM00919"/>
    </source>
</evidence>
<evidence type="ECO:0000313" key="13">
    <source>
        <dbReference type="WBParaSite" id="TMUE_3000011970.1"/>
    </source>
</evidence>
<keyword evidence="3 7" id="KW-0479">Metal-binding</keyword>
<evidence type="ECO:0000256" key="7">
    <source>
        <dbReference type="PIRSR" id="PIRSR000106-3"/>
    </source>
</evidence>
<protein>
    <recommendedName>
        <fullName evidence="8">Malic enzyme</fullName>
    </recommendedName>
</protein>
<dbReference type="PRINTS" id="PR00072">
    <property type="entry name" value="MALOXRDTASE"/>
</dbReference>
<evidence type="ECO:0000313" key="11">
    <source>
        <dbReference type="Proteomes" id="UP000046395"/>
    </source>
</evidence>
<name>A0A5S6QXI1_TRIMR</name>
<feature type="binding site" evidence="6">
    <location>
        <position position="491"/>
    </location>
    <ligand>
        <name>(S)-malate</name>
        <dbReference type="ChEBI" id="CHEBI:15589"/>
    </ligand>
</feature>
<dbReference type="Pfam" id="PF03949">
    <property type="entry name" value="Malic_M"/>
    <property type="match status" value="1"/>
</dbReference>
<dbReference type="NCBIfam" id="NF010052">
    <property type="entry name" value="PRK13529.1"/>
    <property type="match status" value="1"/>
</dbReference>
<comment type="cofactor">
    <cofactor evidence="7">
        <name>Mg(2+)</name>
        <dbReference type="ChEBI" id="CHEBI:18420"/>
    </cofactor>
    <cofactor evidence="7">
        <name>Mn(2+)</name>
        <dbReference type="ChEBI" id="CHEBI:29035"/>
    </cofactor>
    <text evidence="7">Divalent metal cations. Prefers magnesium or manganese.</text>
</comment>
<dbReference type="InterPro" id="IPR015884">
    <property type="entry name" value="Malic_enzyme_CS"/>
</dbReference>
<feature type="domain" description="Malic enzyme N-terminal" evidence="10">
    <location>
        <begin position="160"/>
        <end position="343"/>
    </location>
</feature>
<evidence type="ECO:0000256" key="3">
    <source>
        <dbReference type="ARBA" id="ARBA00022723"/>
    </source>
</evidence>
<dbReference type="PANTHER" id="PTHR23406">
    <property type="entry name" value="MALIC ENZYME-RELATED"/>
    <property type="match status" value="1"/>
</dbReference>
<dbReference type="Gene3D" id="3.40.50.10380">
    <property type="entry name" value="Malic enzyme, N-terminal domain"/>
    <property type="match status" value="1"/>
</dbReference>
<dbReference type="Pfam" id="PF00390">
    <property type="entry name" value="malic"/>
    <property type="match status" value="1"/>
</dbReference>
<feature type="binding site" evidence="7">
    <location>
        <position position="329"/>
    </location>
    <ligand>
        <name>a divalent metal cation</name>
        <dbReference type="ChEBI" id="CHEBI:60240"/>
    </ligand>
</feature>
<organism evidence="11 13">
    <name type="scientific">Trichuris muris</name>
    <name type="common">Mouse whipworm</name>
    <dbReference type="NCBI Taxonomy" id="70415"/>
    <lineage>
        <taxon>Eukaryota</taxon>
        <taxon>Metazoa</taxon>
        <taxon>Ecdysozoa</taxon>
        <taxon>Nematoda</taxon>
        <taxon>Enoplea</taxon>
        <taxon>Dorylaimia</taxon>
        <taxon>Trichinellida</taxon>
        <taxon>Trichuridae</taxon>
        <taxon>Trichuris</taxon>
    </lineage>
</organism>
<dbReference type="InterPro" id="IPR001891">
    <property type="entry name" value="Malic_OxRdtase"/>
</dbReference>
<dbReference type="Proteomes" id="UP000046395">
    <property type="component" value="Unassembled WGS sequence"/>
</dbReference>
<dbReference type="GO" id="GO:0051287">
    <property type="term" value="F:NAD binding"/>
    <property type="evidence" value="ECO:0007669"/>
    <property type="project" value="InterPro"/>
</dbReference>
<dbReference type="WBParaSite" id="TMUE_0000001488.1">
    <property type="protein sequence ID" value="TMUE_0000001488.1"/>
    <property type="gene ID" value="WBGene00297380"/>
</dbReference>
<dbReference type="SUPFAM" id="SSF51735">
    <property type="entry name" value="NAD(P)-binding Rossmann-fold domains"/>
    <property type="match status" value="1"/>
</dbReference>
<dbReference type="GO" id="GO:0004473">
    <property type="term" value="F:malate dehydrogenase (decarboxylating) (NADP+) activity"/>
    <property type="evidence" value="ECO:0007669"/>
    <property type="project" value="TreeGrafter"/>
</dbReference>
<feature type="binding site" evidence="6">
    <location>
        <position position="238"/>
    </location>
    <ligand>
        <name>(S)-malate</name>
        <dbReference type="ChEBI" id="CHEBI:15589"/>
    </ligand>
</feature>
<dbReference type="GO" id="GO:0046872">
    <property type="term" value="F:metal ion binding"/>
    <property type="evidence" value="ECO:0007669"/>
    <property type="project" value="UniProtKB-KW"/>
</dbReference>
<keyword evidence="4 8" id="KW-0560">Oxidoreductase</keyword>
<feature type="domain" description="Malic enzyme NAD-binding" evidence="9">
    <location>
        <begin position="353"/>
        <end position="604"/>
    </location>
</feature>
<proteinExistence type="inferred from homology"/>
<dbReference type="GO" id="GO:0005739">
    <property type="term" value="C:mitochondrion"/>
    <property type="evidence" value="ECO:0007669"/>
    <property type="project" value="TreeGrafter"/>
</dbReference>
<dbReference type="SUPFAM" id="SSF53223">
    <property type="entry name" value="Aminoacid dehydrogenase-like, N-terminal domain"/>
    <property type="match status" value="1"/>
</dbReference>
<reference evidence="12 13" key="2">
    <citation type="submission" date="2019-12" db="UniProtKB">
        <authorList>
            <consortium name="WormBaseParasite"/>
        </authorList>
    </citation>
    <scope>IDENTIFICATION</scope>
</reference>
<dbReference type="SMART" id="SM00919">
    <property type="entry name" value="Malic_M"/>
    <property type="match status" value="1"/>
</dbReference>
<feature type="binding site" evidence="7">
    <location>
        <position position="352"/>
    </location>
    <ligand>
        <name>a divalent metal cation</name>
        <dbReference type="ChEBI" id="CHEBI:60240"/>
    </ligand>
</feature>
<dbReference type="PROSITE" id="PS00331">
    <property type="entry name" value="MALIC_ENZYMES"/>
    <property type="match status" value="1"/>
</dbReference>
<dbReference type="InterPro" id="IPR012301">
    <property type="entry name" value="Malic_N_dom"/>
</dbReference>
<feature type="binding site" evidence="6">
    <location>
        <position position="535"/>
    </location>
    <ligand>
        <name>(S)-malate</name>
        <dbReference type="ChEBI" id="CHEBI:15589"/>
    </ligand>
</feature>
<reference evidence="11" key="1">
    <citation type="submission" date="2014-03" db="EMBL/GenBank/DDBJ databases">
        <title>The whipworm genome and dual-species transcriptomics of an intimate host-pathogen interaction.</title>
        <authorList>
            <person name="Foth B.J."/>
            <person name="Tsai I.J."/>
            <person name="Reid A.J."/>
            <person name="Bancroft A.J."/>
            <person name="Nichol S."/>
            <person name="Tracey A."/>
            <person name="Holroyd N."/>
            <person name="Cotton J.A."/>
            <person name="Stanley E.J."/>
            <person name="Zarowiecki M."/>
            <person name="Liu J.Z."/>
            <person name="Huckvale T."/>
            <person name="Cooper P.J."/>
            <person name="Grencis R.K."/>
            <person name="Berriman M."/>
        </authorList>
    </citation>
    <scope>NUCLEOTIDE SEQUENCE [LARGE SCALE GENOMIC DNA]</scope>
    <source>
        <strain evidence="11">Edinburgh</strain>
    </source>
</reference>
<evidence type="ECO:0000259" key="10">
    <source>
        <dbReference type="SMART" id="SM01274"/>
    </source>
</evidence>
<sequence>MRHLLIVNRPEKSLFSKNSAFLLEHTFITVSLVTVLSPCLAVSFVTRAPSQSTTMSALLLCRVKGLHSRLFTVGVQSRMLHESSSRSRFVECRSRGWDVLQDPRVNKGTAFSIKERQALGIHGLLPPSVLTPQQQAQRIIANLDSLPNDLQRYMALTSLQDRNEKLFYRVLCENVDKYMPIVYTPTVGLACQKFGQILQKPKGVYISVHDFSIDRIYNILSSWPEKDVRAIVVTDGERILGLGDLGANGMGIPVGKLSLYVALAGVQPSWCLPVVLDVGTENQTLLNDPFYTGIKEKRVRGEKYDTLVDNFMKAAVKRFGQHCLIQFEDFANQNAFRFLAQYKDHYCTFNDDIQGTASVAVAGLLAATKMTKKSLKEQKFLFYGAGEASIGIANLTCMAMEREGLTREQAKKGIWMVDSKGLIVKSRKNLTTHKADFAQEHAEVAGLEEIVSIVKPTAIIGAATIGGAFTEGIIRKMAQMNDRPIIFALSNPTVKSECTAEQAYTYSDGRAIFASGSPFDKVEFGGKTFYPGQGNNSYIFPGVALGAICCMTRHVPDKAFLVASEVLAGLVTEKDMSEGRVYPPWSSIRDISVKIAAAVADHCYKTGLAACYPEPADKEEFIRSNVYDYEYDSYFPDFYEFPGSC</sequence>
<keyword evidence="11" id="KW-1185">Reference proteome</keyword>
<feature type="active site" description="Proton acceptor" evidence="5">
    <location>
        <position position="256"/>
    </location>
</feature>
<evidence type="ECO:0000313" key="12">
    <source>
        <dbReference type="WBParaSite" id="TMUE_0000001488.1"/>
    </source>
</evidence>
<dbReference type="SMART" id="SM01274">
    <property type="entry name" value="malic"/>
    <property type="match status" value="1"/>
</dbReference>
<feature type="active site" description="Proton donor" evidence="5">
    <location>
        <position position="183"/>
    </location>
</feature>
<dbReference type="InterPro" id="IPR046346">
    <property type="entry name" value="Aminoacid_DH-like_N_sf"/>
</dbReference>